<dbReference type="KEGG" id="rmai:MACH21_14800"/>
<feature type="transmembrane region" description="Helical" evidence="1">
    <location>
        <begin position="149"/>
        <end position="165"/>
    </location>
</feature>
<protein>
    <recommendedName>
        <fullName evidence="4">Ammonia monooxygenase</fullName>
    </recommendedName>
</protein>
<dbReference type="NCBIfam" id="TIGR03082">
    <property type="entry name" value="Gneg_AbrB_dup"/>
    <property type="match status" value="2"/>
</dbReference>
<sequence length="349" mass="35342">MGRAIFETLVTLAIGAAGAVLFWLIGFPAAVLTGPAAAVSVATLMGVPTLMPARLRDGVFLVIGVTIGSTVTPEVIATALSWPVSLAVLVATLVAVIVVAQRALVALFGYDKMTALLCATPGHLSYVLTLSTELGADVPRVALVQTVRVLLLTLAVPVLIALWGVEGQAYLTDYGAISPLALALTFPAALALGWVFLRLHVPAALVLGGMAVSAIGHGSGLTPGVIPAWLQIGAFLCMGVLIGTRFRGFDPRGVWGALGAGIVTTLVACAVASVGAVVASWIIGLPAAALLLAFAPGGVEVMAAIAVETGLEPALVAAHHVFRLLVLTVLVPVMIARARRGGIGPLGSS</sequence>
<feature type="transmembrane region" description="Helical" evidence="1">
    <location>
        <begin position="177"/>
        <end position="197"/>
    </location>
</feature>
<dbReference type="Proteomes" id="UP001337723">
    <property type="component" value="Chromosome"/>
</dbReference>
<evidence type="ECO:0000313" key="2">
    <source>
        <dbReference type="EMBL" id="BDW85303.1"/>
    </source>
</evidence>
<dbReference type="PANTHER" id="PTHR38457:SF1">
    <property type="entry name" value="REGULATOR ABRB-RELATED"/>
    <property type="match status" value="1"/>
</dbReference>
<dbReference type="Pfam" id="PF05145">
    <property type="entry name" value="AbrB"/>
    <property type="match status" value="1"/>
</dbReference>
<feature type="transmembrane region" description="Helical" evidence="1">
    <location>
        <begin position="5"/>
        <end position="25"/>
    </location>
</feature>
<evidence type="ECO:0000256" key="1">
    <source>
        <dbReference type="SAM" id="Phobius"/>
    </source>
</evidence>
<evidence type="ECO:0000313" key="3">
    <source>
        <dbReference type="Proteomes" id="UP001337723"/>
    </source>
</evidence>
<proteinExistence type="predicted"/>
<keyword evidence="1" id="KW-1133">Transmembrane helix</keyword>
<name>A0AA48KJY2_9RHOB</name>
<feature type="transmembrane region" description="Helical" evidence="1">
    <location>
        <begin position="314"/>
        <end position="335"/>
    </location>
</feature>
<dbReference type="RefSeq" id="WP_338276044.1">
    <property type="nucleotide sequence ID" value="NZ_AP027266.1"/>
</dbReference>
<evidence type="ECO:0008006" key="4">
    <source>
        <dbReference type="Google" id="ProtNLM"/>
    </source>
</evidence>
<dbReference type="EMBL" id="AP027266">
    <property type="protein sequence ID" value="BDW85303.1"/>
    <property type="molecule type" value="Genomic_DNA"/>
</dbReference>
<dbReference type="InterPro" id="IPR017516">
    <property type="entry name" value="AbrB_dup"/>
</dbReference>
<dbReference type="AlphaFoldDB" id="A0AA48KJY2"/>
<dbReference type="GO" id="GO:0010468">
    <property type="term" value="P:regulation of gene expression"/>
    <property type="evidence" value="ECO:0007669"/>
    <property type="project" value="InterPro"/>
</dbReference>
<dbReference type="GO" id="GO:0016020">
    <property type="term" value="C:membrane"/>
    <property type="evidence" value="ECO:0007669"/>
    <property type="project" value="InterPro"/>
</dbReference>
<feature type="transmembrane region" description="Helical" evidence="1">
    <location>
        <begin position="204"/>
        <end position="222"/>
    </location>
</feature>
<accession>A0AA48KJY2</accession>
<keyword evidence="1" id="KW-0812">Transmembrane</keyword>
<dbReference type="PIRSF" id="PIRSF038991">
    <property type="entry name" value="Protein_AbrB"/>
    <property type="match status" value="1"/>
</dbReference>
<gene>
    <name evidence="2" type="ORF">MACH21_14800</name>
</gene>
<dbReference type="PANTHER" id="PTHR38457">
    <property type="entry name" value="REGULATOR ABRB-RELATED"/>
    <property type="match status" value="1"/>
</dbReference>
<feature type="transmembrane region" description="Helical" evidence="1">
    <location>
        <begin position="86"/>
        <end position="110"/>
    </location>
</feature>
<organism evidence="2 3">
    <name type="scientific">Roseicyclus marinus</name>
    <dbReference type="NCBI Taxonomy" id="2161673"/>
    <lineage>
        <taxon>Bacteria</taxon>
        <taxon>Pseudomonadati</taxon>
        <taxon>Pseudomonadota</taxon>
        <taxon>Alphaproteobacteria</taxon>
        <taxon>Rhodobacterales</taxon>
        <taxon>Roseobacteraceae</taxon>
        <taxon>Roseicyclus</taxon>
    </lineage>
</organism>
<keyword evidence="1" id="KW-0472">Membrane</keyword>
<reference evidence="2 3" key="1">
    <citation type="submission" date="2023-01" db="EMBL/GenBank/DDBJ databases">
        <title>Complete genome sequence of Roseicyclus marinus strain Dej080120_10.</title>
        <authorList>
            <person name="Ueki S."/>
            <person name="Maruyama F."/>
        </authorList>
    </citation>
    <scope>NUCLEOTIDE SEQUENCE [LARGE SCALE GENOMIC DNA]</scope>
    <source>
        <strain evidence="2 3">Dej080120_10</strain>
    </source>
</reference>
<feature type="transmembrane region" description="Helical" evidence="1">
    <location>
        <begin position="258"/>
        <end position="283"/>
    </location>
</feature>
<feature type="transmembrane region" description="Helical" evidence="1">
    <location>
        <begin position="58"/>
        <end position="80"/>
    </location>
</feature>
<feature type="transmembrane region" description="Helical" evidence="1">
    <location>
        <begin position="31"/>
        <end position="51"/>
    </location>
</feature>
<dbReference type="InterPro" id="IPR007820">
    <property type="entry name" value="AbrB_fam"/>
</dbReference>
<keyword evidence="3" id="KW-1185">Reference proteome</keyword>